<dbReference type="SMR" id="A0A7M7LU74"/>
<dbReference type="AlphaFoldDB" id="A0A7M7LU74"/>
<feature type="compositionally biased region" description="Polar residues" evidence="4">
    <location>
        <begin position="584"/>
        <end position="603"/>
    </location>
</feature>
<dbReference type="InParanoid" id="A0A7M7LU74"/>
<evidence type="ECO:0000313" key="8">
    <source>
        <dbReference type="Proteomes" id="UP000002358"/>
    </source>
</evidence>
<feature type="region of interest" description="Disordered" evidence="4">
    <location>
        <begin position="568"/>
        <end position="628"/>
    </location>
</feature>
<keyword evidence="5" id="KW-0812">Transmembrane</keyword>
<feature type="compositionally biased region" description="Basic and acidic residues" evidence="4">
    <location>
        <begin position="568"/>
        <end position="582"/>
    </location>
</feature>
<feature type="compositionally biased region" description="Polar residues" evidence="4">
    <location>
        <begin position="613"/>
        <end position="628"/>
    </location>
</feature>
<feature type="chain" id="PRO_5029477237" evidence="6">
    <location>
        <begin position="18"/>
        <end position="929"/>
    </location>
</feature>
<keyword evidence="3" id="KW-0677">Repeat</keyword>
<dbReference type="PROSITE" id="PS51450">
    <property type="entry name" value="LRR"/>
    <property type="match status" value="2"/>
</dbReference>
<dbReference type="SUPFAM" id="SSF52058">
    <property type="entry name" value="L domain-like"/>
    <property type="match status" value="2"/>
</dbReference>
<dbReference type="InterPro" id="IPR032675">
    <property type="entry name" value="LRR_dom_sf"/>
</dbReference>
<evidence type="ECO:0000256" key="4">
    <source>
        <dbReference type="SAM" id="MobiDB-lite"/>
    </source>
</evidence>
<evidence type="ECO:0000256" key="1">
    <source>
        <dbReference type="ARBA" id="ARBA00022614"/>
    </source>
</evidence>
<dbReference type="SMART" id="SM00365">
    <property type="entry name" value="LRR_SD22"/>
    <property type="match status" value="5"/>
</dbReference>
<dbReference type="OMA" id="RYHRHEN"/>
<dbReference type="Gene3D" id="3.80.10.10">
    <property type="entry name" value="Ribonuclease Inhibitor"/>
    <property type="match status" value="4"/>
</dbReference>
<protein>
    <submittedName>
        <fullName evidence="7">Uncharacterized protein</fullName>
    </submittedName>
</protein>
<organism evidence="7 8">
    <name type="scientific">Nasonia vitripennis</name>
    <name type="common">Parasitic wasp</name>
    <dbReference type="NCBI Taxonomy" id="7425"/>
    <lineage>
        <taxon>Eukaryota</taxon>
        <taxon>Metazoa</taxon>
        <taxon>Ecdysozoa</taxon>
        <taxon>Arthropoda</taxon>
        <taxon>Hexapoda</taxon>
        <taxon>Insecta</taxon>
        <taxon>Pterygota</taxon>
        <taxon>Neoptera</taxon>
        <taxon>Endopterygota</taxon>
        <taxon>Hymenoptera</taxon>
        <taxon>Apocrita</taxon>
        <taxon>Proctotrupomorpha</taxon>
        <taxon>Chalcidoidea</taxon>
        <taxon>Pteromalidae</taxon>
        <taxon>Pteromalinae</taxon>
        <taxon>Nasonia</taxon>
    </lineage>
</organism>
<evidence type="ECO:0000256" key="5">
    <source>
        <dbReference type="SAM" id="Phobius"/>
    </source>
</evidence>
<dbReference type="OrthoDB" id="28057at2759"/>
<keyword evidence="8" id="KW-1185">Reference proteome</keyword>
<dbReference type="InterPro" id="IPR050541">
    <property type="entry name" value="LRR_TM_domain-containing"/>
</dbReference>
<dbReference type="InterPro" id="IPR001611">
    <property type="entry name" value="Leu-rich_rpt"/>
</dbReference>
<keyword evidence="5" id="KW-1133">Transmembrane helix</keyword>
<dbReference type="Proteomes" id="UP000002358">
    <property type="component" value="Chromosome 3"/>
</dbReference>
<dbReference type="InterPro" id="IPR003591">
    <property type="entry name" value="Leu-rich_rpt_typical-subtyp"/>
</dbReference>
<evidence type="ECO:0000256" key="3">
    <source>
        <dbReference type="ARBA" id="ARBA00022737"/>
    </source>
</evidence>
<name>A0A7M7LU74_NASVI</name>
<dbReference type="Pfam" id="PF13855">
    <property type="entry name" value="LRR_8"/>
    <property type="match status" value="3"/>
</dbReference>
<evidence type="ECO:0000256" key="2">
    <source>
        <dbReference type="ARBA" id="ARBA00022729"/>
    </source>
</evidence>
<feature type="region of interest" description="Disordered" evidence="4">
    <location>
        <begin position="658"/>
        <end position="679"/>
    </location>
</feature>
<keyword evidence="1" id="KW-0433">Leucine-rich repeat</keyword>
<dbReference type="EnsemblMetazoa" id="XM_008207112">
    <property type="protein sequence ID" value="XP_008205334"/>
    <property type="gene ID" value="LOC103315930"/>
</dbReference>
<dbReference type="KEGG" id="nvi:103315930"/>
<dbReference type="GO" id="GO:0005886">
    <property type="term" value="C:plasma membrane"/>
    <property type="evidence" value="ECO:0007669"/>
    <property type="project" value="TreeGrafter"/>
</dbReference>
<keyword evidence="2 6" id="KW-0732">Signal</keyword>
<dbReference type="SMART" id="SM00369">
    <property type="entry name" value="LRR_TYP"/>
    <property type="match status" value="11"/>
</dbReference>
<evidence type="ECO:0000256" key="6">
    <source>
        <dbReference type="SAM" id="SignalP"/>
    </source>
</evidence>
<dbReference type="PANTHER" id="PTHR24369">
    <property type="entry name" value="ANTIGEN BSP, PUTATIVE-RELATED"/>
    <property type="match status" value="1"/>
</dbReference>
<feature type="signal peptide" evidence="6">
    <location>
        <begin position="1"/>
        <end position="17"/>
    </location>
</feature>
<dbReference type="PANTHER" id="PTHR24369:SF210">
    <property type="entry name" value="CHAOPTIN-RELATED"/>
    <property type="match status" value="1"/>
</dbReference>
<proteinExistence type="predicted"/>
<evidence type="ECO:0000313" key="7">
    <source>
        <dbReference type="EnsemblMetazoa" id="XP_008205334"/>
    </source>
</evidence>
<feature type="transmembrane region" description="Helical" evidence="5">
    <location>
        <begin position="878"/>
        <end position="897"/>
    </location>
</feature>
<gene>
    <name evidence="7" type="primary">103315930</name>
</gene>
<sequence>MWLPVLLLAAMASGSPATCPDSCQCREPLIECAGHAPNLTQLDELPAGFDELRLSNLAQQEDLRIFEAAAFGAAGNSSSQKFMSRLRAFAVTNSSTLNLDYFVAWHKRLPNLRALNVSYSDLETLKNLGAGISVLDAGHNRIHTVALGMPDLTWLSLAGNRISFIKPSSMAELKKLEYLDLSDNELLVLAEIFDPLQALQRLNLAGNKLLHVKPDWFRNLGRLVELDVSRNRLTFIPADTLRPLTSLAVFKLAENPLIERDLSLLLGTGRRLEIVDASRIGLLRVPAALTRSVRTLKLSGNQLTSVMSGDLDSYPLLTVLDLSANCLRIIEDDALGRLEMLQELILAGNILPSIPKSLPSRLRIFDLRQNAISKLRANDLQGLYYLKELNLSGNIIDSIEEGSFRLLPNLEVLDISDNPIKLLPSDNLSGPSKLLTLRMSGLMSLTIAENQNRDTAFPILALERLVTLDVSRSPALAEQLLDDNAALSACKCLQELNLSYTNISSMRSDLAYVLPMLEKLNLIGNEWNCSADQFWLGKWTVQHRKTSGDISTRCTTPCEFEGKLLEELPQPRETETITRRLAEVSTSTSTPDTRTNSVANGIASTRGLAESPRTPTTVSSIQSTTDNLSITSTTSASTFKTTTTTESPNISKAEAQELRMPPSVTQKNEETVSKTSTSTTVMNFEQPKPTVAPSTIGELVHVNQATETVPTTSSLKPMASTISNDMKVTRKVFSTTTIPRETSPTTATTTTTTTTTYVPPTASPIRDITTRVSYAQPKQPVETIKIEASEIIPTLKDEKLVFDAGLFNVGKKSVNRVVSDFSRSKLLLANEDPSSRVLLANANNAVDSSNKGIAEELNGQATESGARTSEATSGAHPGMLVLLGAAIGAAAALTVVLSRRATVKRRDQRLYQRHENIEVHALTPTTELW</sequence>
<accession>A0A7M7LU74</accession>
<keyword evidence="5" id="KW-0472">Membrane</keyword>
<reference evidence="7" key="1">
    <citation type="submission" date="2021-01" db="UniProtKB">
        <authorList>
            <consortium name="EnsemblMetazoa"/>
        </authorList>
    </citation>
    <scope>IDENTIFICATION</scope>
</reference>